<feature type="region of interest" description="Disordered" evidence="2">
    <location>
        <begin position="1147"/>
        <end position="1180"/>
    </location>
</feature>
<feature type="region of interest" description="Disordered" evidence="2">
    <location>
        <begin position="246"/>
        <end position="280"/>
    </location>
</feature>
<feature type="compositionally biased region" description="Polar residues" evidence="2">
    <location>
        <begin position="119"/>
        <end position="128"/>
    </location>
</feature>
<feature type="region of interest" description="Disordered" evidence="2">
    <location>
        <begin position="31"/>
        <end position="90"/>
    </location>
</feature>
<feature type="compositionally biased region" description="Polar residues" evidence="2">
    <location>
        <begin position="905"/>
        <end position="927"/>
    </location>
</feature>
<keyword evidence="5" id="KW-1185">Reference proteome</keyword>
<feature type="compositionally biased region" description="Low complexity" evidence="2">
    <location>
        <begin position="792"/>
        <end position="801"/>
    </location>
</feature>
<dbReference type="PANTHER" id="PTHR22972">
    <property type="entry name" value="SERINE/THREONINE PROTEIN KINASE"/>
    <property type="match status" value="1"/>
</dbReference>
<dbReference type="Pfam" id="PF00168">
    <property type="entry name" value="C2"/>
    <property type="match status" value="2"/>
</dbReference>
<dbReference type="Proteomes" id="UP000694402">
    <property type="component" value="Unassembled WGS sequence"/>
</dbReference>
<dbReference type="InterPro" id="IPR051511">
    <property type="entry name" value="MitoQC_Scaffold_Kinases"/>
</dbReference>
<evidence type="ECO:0000256" key="2">
    <source>
        <dbReference type="SAM" id="MobiDB-lite"/>
    </source>
</evidence>
<feature type="compositionally biased region" description="Basic and acidic residues" evidence="2">
    <location>
        <begin position="1240"/>
        <end position="1249"/>
    </location>
</feature>
<dbReference type="SMART" id="SM00239">
    <property type="entry name" value="C2"/>
    <property type="match status" value="2"/>
</dbReference>
<dbReference type="SUPFAM" id="SSF49562">
    <property type="entry name" value="C2 domain (Calcium/lipid-binding domain, CaLB)"/>
    <property type="match status" value="2"/>
</dbReference>
<dbReference type="FunFam" id="2.60.40.150:FF:000350">
    <property type="entry name" value="Similar to synaptotagmin XII"/>
    <property type="match status" value="1"/>
</dbReference>
<evidence type="ECO:0000313" key="4">
    <source>
        <dbReference type="Ensembl" id="ENSOTSP00005045431.2"/>
    </source>
</evidence>
<feature type="region of interest" description="Disordered" evidence="2">
    <location>
        <begin position="1211"/>
        <end position="1293"/>
    </location>
</feature>
<feature type="region of interest" description="Disordered" evidence="2">
    <location>
        <begin position="173"/>
        <end position="192"/>
    </location>
</feature>
<reference evidence="4" key="1">
    <citation type="submission" date="2025-08" db="UniProtKB">
        <authorList>
            <consortium name="Ensembl"/>
        </authorList>
    </citation>
    <scope>IDENTIFICATION</scope>
</reference>
<proteinExistence type="inferred from homology"/>
<feature type="region of interest" description="Disordered" evidence="2">
    <location>
        <begin position="421"/>
        <end position="440"/>
    </location>
</feature>
<dbReference type="PANTHER" id="PTHR22972:SF5">
    <property type="entry name" value="INACTIVE TYROSINE-PROTEIN KINASE PEAK1"/>
    <property type="match status" value="1"/>
</dbReference>
<feature type="compositionally biased region" description="Low complexity" evidence="2">
    <location>
        <begin position="527"/>
        <end position="560"/>
    </location>
</feature>
<evidence type="ECO:0000259" key="3">
    <source>
        <dbReference type="PROSITE" id="PS50004"/>
    </source>
</evidence>
<gene>
    <name evidence="4" type="primary">PEAK1</name>
</gene>
<dbReference type="PROSITE" id="PS50004">
    <property type="entry name" value="C2"/>
    <property type="match status" value="2"/>
</dbReference>
<feature type="compositionally biased region" description="Polar residues" evidence="2">
    <location>
        <begin position="430"/>
        <end position="439"/>
    </location>
</feature>
<evidence type="ECO:0000256" key="1">
    <source>
        <dbReference type="ARBA" id="ARBA00038349"/>
    </source>
</evidence>
<dbReference type="InterPro" id="IPR000008">
    <property type="entry name" value="C2_dom"/>
</dbReference>
<feature type="region of interest" description="Disordered" evidence="2">
    <location>
        <begin position="956"/>
        <end position="986"/>
    </location>
</feature>
<feature type="region of interest" description="Disordered" evidence="2">
    <location>
        <begin position="597"/>
        <end position="629"/>
    </location>
</feature>
<dbReference type="FunFam" id="2.60.40.150:FF:000080">
    <property type="entry name" value="Putative synaptotagmin-12"/>
    <property type="match status" value="1"/>
</dbReference>
<dbReference type="GO" id="GO:0004672">
    <property type="term" value="F:protein kinase activity"/>
    <property type="evidence" value="ECO:0007669"/>
    <property type="project" value="TreeGrafter"/>
</dbReference>
<feature type="region of interest" description="Disordered" evidence="2">
    <location>
        <begin position="104"/>
        <end position="142"/>
    </location>
</feature>
<feature type="compositionally biased region" description="Basic and acidic residues" evidence="2">
    <location>
        <begin position="1281"/>
        <end position="1293"/>
    </location>
</feature>
<dbReference type="InterPro" id="IPR030537">
    <property type="entry name" value="Syt12_C2B"/>
</dbReference>
<feature type="region of interest" description="Disordered" evidence="2">
    <location>
        <begin position="509"/>
        <end position="560"/>
    </location>
</feature>
<feature type="region of interest" description="Disordered" evidence="2">
    <location>
        <begin position="367"/>
        <end position="412"/>
    </location>
</feature>
<reference evidence="4" key="2">
    <citation type="submission" date="2025-09" db="UniProtKB">
        <authorList>
            <consortium name="Ensembl"/>
        </authorList>
    </citation>
    <scope>IDENTIFICATION</scope>
</reference>
<comment type="similarity">
    <text evidence="1">Belongs to the protein kinase superfamily.</text>
</comment>
<feature type="compositionally biased region" description="Acidic residues" evidence="2">
    <location>
        <begin position="253"/>
        <end position="280"/>
    </location>
</feature>
<organism evidence="4 5">
    <name type="scientific">Oncorhynchus tshawytscha</name>
    <name type="common">Chinook salmon</name>
    <name type="synonym">Salmo tshawytscha</name>
    <dbReference type="NCBI Taxonomy" id="74940"/>
    <lineage>
        <taxon>Eukaryota</taxon>
        <taxon>Metazoa</taxon>
        <taxon>Chordata</taxon>
        <taxon>Craniata</taxon>
        <taxon>Vertebrata</taxon>
        <taxon>Euteleostomi</taxon>
        <taxon>Actinopterygii</taxon>
        <taxon>Neopterygii</taxon>
        <taxon>Teleostei</taxon>
        <taxon>Protacanthopterygii</taxon>
        <taxon>Salmoniformes</taxon>
        <taxon>Salmonidae</taxon>
        <taxon>Salmoninae</taxon>
        <taxon>Oncorhynchus</taxon>
    </lineage>
</organism>
<feature type="domain" description="C2" evidence="3">
    <location>
        <begin position="1597"/>
        <end position="1721"/>
    </location>
</feature>
<dbReference type="GeneTree" id="ENSGT00940000157591"/>
<accession>A0A8C8G5T9</accession>
<name>A0A8C8G5T9_ONCTS</name>
<feature type="region of interest" description="Disordered" evidence="2">
    <location>
        <begin position="877"/>
        <end position="942"/>
    </location>
</feature>
<feature type="domain" description="C2" evidence="3">
    <location>
        <begin position="1732"/>
        <end position="1865"/>
    </location>
</feature>
<protein>
    <recommendedName>
        <fullName evidence="3">C2 domain-containing protein</fullName>
    </recommendedName>
</protein>
<evidence type="ECO:0000313" key="5">
    <source>
        <dbReference type="Proteomes" id="UP000694402"/>
    </source>
</evidence>
<sequence>MSACNTFTEHVWKPGECKNCFKPKSLHRLAEGGVKKIAPEQPPQQQSQPPAGTRPNGNSSQRGGGDGVSTRSGHFRPPVAKKPTIAVKPTMMLSCSSADLDLEGNLHRPPDAGEPGKTSAFTVWTRNGMNRKKPGGPNNNEGEYAVEEIERYRQCSRRAPRGNGNGLTDMLKEIAGLGSGPSPSPLSGSKDLFLGRISSSFQRSLERGLPASGCLAIGSSSSGGAAQKRVSLSNSMEVISTEGGRFCYPEFSSEGEDDDEDEDDESEVNDDDEHESWDESDEELLAMEIRMRGQPRFANFRAATLSPVPFAQGKKWNTVPLRNRSLQRICAVDYDDSYDEILNGYPSTDSNGGLGILPYGPGDLQGSGFLSNSECTTSPESSSSLPEDLRTTSSCSSSAPCGPLRNGLHSPSAFRTPALQAAGTDKEQQTQKAVSPSKVTETHKAVLAIQLEDQDSREGLPMPQALPGQPVMISFSPTEEQAKPYRVVNLEKHLICKPYTVVDVSASMANPEEQNQERTPKQPKTPISPSSYPISPLGQPLSPASPMSPSSPISPTSATPFVFQGKASKQPGAIRYQEVWTSSTSPRQKIAKVDLESTGASGPAVPPRHCSHKSAPTSPIAGLSSSRTVPVKSPNLSEIKFNSYNNAGMPPFPIIIRDDTTYSRRSKNAVKVPIVINPSAYDNLAVYKSFLGLSGEMPQIKDGRVASHTYEEVGSSESVQPSPTEKTIGKAASEKAAAGERKAAAAALISQELTARTAKDLTVAASMAAGSLSPSAATSIAVPTPLTVAATLAKSSSSSASRGRTRKISGETTSSKEGSTDFPLSSSGTGTGHREKASTVLSQIVASIQPPQSPPESPSPHSKACSVEELYALPPNATKETLSRPKSLFSSTDSCLSKPRKDTPSKQLPKSQSASAAVPLSSPTKSEPNAPFPPPRSTSSPYYASNILQRHFGHWTKPAASSSPSRPCDGETSPGGGEGRRVAVESAKPKRWISFKSFFRRRKDEDEQREKAQKETKKGKLVGLDGTVIHMLPPPPIQRHHWFSEAKNEDPSQKPTIIFTYKPDGSASGDWEGELRVEECRETSLLSPEESQDIRPSTTGTALHCKAISQVPCDANISEGEMPTASSLSAKLELLSPGEECVILAATPASASESSPSLVDPEEEDGHSHSPASSSCSATYSNLGQSRANMIPLKHPRNIKASDDTLADLDEEASKATPPPLPKKSVARPSTETSSLGKELPLRPKREAKPGGTNLSVANPLYDLDSTWETGSHSSSLSSEARAHDQESGDSLERPVVAVNKGRGANSLSCLASAPSATTGRERRGCHSAESVAGKARTTARVGSKPQRQALYNGMDSWEEVVGRIRGLHTDTLRKLAGKCEDRFMAGQKDHLRFGTDSWSHFRLTTGKPCCEAGDSVYYTASYAKDPLVNYAIKAGGCTMSSAQGKDISDYHISVVRAPPEWEVGVFVAGFLLLLAVAGVNLWKLWKSGTFPAPSPFPNFDYRYLQEKYGNSFSEARQKRVVANNHRRASASTNLSRKPSLQLVDTPDGLRDLGHLELMSRELTDPAGGVVPFNRSMSTDSLSSISSIGNNFGHDYTVGQLEVTLEYEARPGPGPGVLHIALHQGKDLLEKEEGDFPGCFIRVTLVPEELNVGITRVQRNAFTVVFDERFSIALDPSCLEENSLRFAAFGIDAEERNISAGLAELKLSDLDLSIRPFNAWLYLQDVNKAVDAVGEILLSLSYLPTAERLTVVVAKAKNLVWTNDKTTADPFVKVYLLQDGKKISKKKTSMKRDDTNPIFNEAMIFSVPAVVLQELSLRITVAEGTDDGRGENVGHVIIGPEASGMGITHWNQMLATLRKPVSMWHPLRRT</sequence>
<dbReference type="Ensembl" id="ENSOTST00005049402.2">
    <property type="protein sequence ID" value="ENSOTSP00005045431.2"/>
    <property type="gene ID" value="ENSOTSG00005022046.2"/>
</dbReference>
<feature type="compositionally biased region" description="Low complexity" evidence="2">
    <location>
        <begin position="1169"/>
        <end position="1180"/>
    </location>
</feature>
<dbReference type="Gene3D" id="2.60.40.150">
    <property type="entry name" value="C2 domain"/>
    <property type="match status" value="2"/>
</dbReference>
<dbReference type="InterPro" id="IPR035892">
    <property type="entry name" value="C2_domain_sf"/>
</dbReference>
<dbReference type="CDD" id="cd08406">
    <property type="entry name" value="C2B_Synaptotagmin-12"/>
    <property type="match status" value="1"/>
</dbReference>
<feature type="compositionally biased region" description="Low complexity" evidence="2">
    <location>
        <begin position="371"/>
        <end position="384"/>
    </location>
</feature>
<feature type="compositionally biased region" description="Low complexity" evidence="2">
    <location>
        <begin position="1147"/>
        <end position="1157"/>
    </location>
</feature>
<feature type="region of interest" description="Disordered" evidence="2">
    <location>
        <begin position="792"/>
        <end position="837"/>
    </location>
</feature>